<accession>A0A495X8H6</accession>
<dbReference type="RefSeq" id="WP_121220705.1">
    <property type="nucleotide sequence ID" value="NZ_JBIUBA010000002.1"/>
</dbReference>
<evidence type="ECO:0000313" key="2">
    <source>
        <dbReference type="Proteomes" id="UP000272729"/>
    </source>
</evidence>
<name>A0A495X8H6_9PSEU</name>
<gene>
    <name evidence="1" type="ORF">DFJ66_2359</name>
</gene>
<evidence type="ECO:0000313" key="1">
    <source>
        <dbReference type="EMBL" id="RKT69164.1"/>
    </source>
</evidence>
<dbReference type="Proteomes" id="UP000272729">
    <property type="component" value="Unassembled WGS sequence"/>
</dbReference>
<organism evidence="1 2">
    <name type="scientific">Saccharothrix variisporea</name>
    <dbReference type="NCBI Taxonomy" id="543527"/>
    <lineage>
        <taxon>Bacteria</taxon>
        <taxon>Bacillati</taxon>
        <taxon>Actinomycetota</taxon>
        <taxon>Actinomycetes</taxon>
        <taxon>Pseudonocardiales</taxon>
        <taxon>Pseudonocardiaceae</taxon>
        <taxon>Saccharothrix</taxon>
    </lineage>
</organism>
<dbReference type="AlphaFoldDB" id="A0A495X8H6"/>
<proteinExistence type="predicted"/>
<dbReference type="EMBL" id="RBXR01000001">
    <property type="protein sequence ID" value="RKT69164.1"/>
    <property type="molecule type" value="Genomic_DNA"/>
</dbReference>
<protein>
    <submittedName>
        <fullName evidence="1">Uncharacterized protein</fullName>
    </submittedName>
</protein>
<sequence length="226" mass="24289">MAARSATDEDVAGFFTASAGFIEGGIDEVGAALVAWRRELGFGPRVREVRGSLVDQLRALNPLLSGARPRELLVSAGGWVAYFDCFAGDTDAASVCSVLAGRLGVRAVKVYRAADVVRCAGMASGVGVQFHVWGPGGDEPLGYLRTLEAVHDGNRWVFDQSGSPFDFEETEHYGERRVKDRFTVEMLDRYCSALGIRLTDPGSYGQVGMLVESAVVVPPGAKEVWI</sequence>
<reference evidence="1 2" key="1">
    <citation type="submission" date="2018-10" db="EMBL/GenBank/DDBJ databases">
        <title>Sequencing the genomes of 1000 actinobacteria strains.</title>
        <authorList>
            <person name="Klenk H.-P."/>
        </authorList>
    </citation>
    <scope>NUCLEOTIDE SEQUENCE [LARGE SCALE GENOMIC DNA]</scope>
    <source>
        <strain evidence="1 2">DSM 43911</strain>
    </source>
</reference>
<keyword evidence="2" id="KW-1185">Reference proteome</keyword>
<comment type="caution">
    <text evidence="1">The sequence shown here is derived from an EMBL/GenBank/DDBJ whole genome shotgun (WGS) entry which is preliminary data.</text>
</comment>
<dbReference type="OrthoDB" id="8610356at2"/>